<dbReference type="SMART" id="SM00449">
    <property type="entry name" value="SPRY"/>
    <property type="match status" value="1"/>
</dbReference>
<evidence type="ECO:0000259" key="3">
    <source>
        <dbReference type="PROSITE" id="PS50188"/>
    </source>
</evidence>
<accession>A0A6I9Q1E0</accession>
<organism evidence="4 5">
    <name type="scientific">Notothenia coriiceps</name>
    <name type="common">black rockcod</name>
    <dbReference type="NCBI Taxonomy" id="8208"/>
    <lineage>
        <taxon>Eukaryota</taxon>
        <taxon>Metazoa</taxon>
        <taxon>Chordata</taxon>
        <taxon>Craniata</taxon>
        <taxon>Vertebrata</taxon>
        <taxon>Euteleostomi</taxon>
        <taxon>Actinopterygii</taxon>
        <taxon>Neopterygii</taxon>
        <taxon>Teleostei</taxon>
        <taxon>Neoteleostei</taxon>
        <taxon>Acanthomorphata</taxon>
        <taxon>Eupercaria</taxon>
        <taxon>Perciformes</taxon>
        <taxon>Notothenioidei</taxon>
        <taxon>Nototheniidae</taxon>
        <taxon>Notothenia</taxon>
    </lineage>
</organism>
<dbReference type="OrthoDB" id="120976at2759"/>
<dbReference type="Gene3D" id="2.60.120.920">
    <property type="match status" value="1"/>
</dbReference>
<dbReference type="InterPro" id="IPR051261">
    <property type="entry name" value="NLR"/>
</dbReference>
<dbReference type="Pfam" id="PF13765">
    <property type="entry name" value="PRY"/>
    <property type="match status" value="1"/>
</dbReference>
<dbReference type="InterPro" id="IPR001611">
    <property type="entry name" value="Leu-rich_rpt"/>
</dbReference>
<reference evidence="5" key="1">
    <citation type="submission" date="2025-08" db="UniProtKB">
        <authorList>
            <consortium name="RefSeq"/>
        </authorList>
    </citation>
    <scope>IDENTIFICATION</scope>
    <source>
        <tissue evidence="5">Muscle</tissue>
    </source>
</reference>
<name>A0A6I9Q1E0_9TELE</name>
<keyword evidence="1" id="KW-0433">Leucine-rich repeat</keyword>
<dbReference type="SUPFAM" id="SSF52047">
    <property type="entry name" value="RNI-like"/>
    <property type="match status" value="1"/>
</dbReference>
<dbReference type="Gene3D" id="3.80.10.10">
    <property type="entry name" value="Ribonuclease Inhibitor"/>
    <property type="match status" value="2"/>
</dbReference>
<dbReference type="InterPro" id="IPR001870">
    <property type="entry name" value="B30.2/SPRY"/>
</dbReference>
<dbReference type="Proteomes" id="UP000504611">
    <property type="component" value="Unplaced"/>
</dbReference>
<dbReference type="InterPro" id="IPR043136">
    <property type="entry name" value="B30.2/SPRY_sf"/>
</dbReference>
<dbReference type="RefSeq" id="XP_010794028.1">
    <property type="nucleotide sequence ID" value="XM_010795726.1"/>
</dbReference>
<dbReference type="Pfam" id="PF13516">
    <property type="entry name" value="LRR_6"/>
    <property type="match status" value="5"/>
</dbReference>
<evidence type="ECO:0000256" key="2">
    <source>
        <dbReference type="ARBA" id="ARBA00022737"/>
    </source>
</evidence>
<gene>
    <name evidence="5" type="primary">LOC104966542</name>
</gene>
<keyword evidence="4" id="KW-1185">Reference proteome</keyword>
<evidence type="ECO:0000313" key="4">
    <source>
        <dbReference type="Proteomes" id="UP000504611"/>
    </source>
</evidence>
<dbReference type="CDD" id="cd16040">
    <property type="entry name" value="SPRY_PRY_SNTX"/>
    <property type="match status" value="1"/>
</dbReference>
<evidence type="ECO:0000313" key="5">
    <source>
        <dbReference type="RefSeq" id="XP_010794028.1"/>
    </source>
</evidence>
<dbReference type="SMART" id="SM00368">
    <property type="entry name" value="LRR_RI"/>
    <property type="match status" value="9"/>
</dbReference>
<evidence type="ECO:0000256" key="1">
    <source>
        <dbReference type="ARBA" id="ARBA00022614"/>
    </source>
</evidence>
<dbReference type="InterPro" id="IPR003879">
    <property type="entry name" value="Butyrophylin_SPRY"/>
</dbReference>
<dbReference type="InterPro" id="IPR013320">
    <property type="entry name" value="ConA-like_dom_sf"/>
</dbReference>
<dbReference type="InterPro" id="IPR003877">
    <property type="entry name" value="SPRY_dom"/>
</dbReference>
<dbReference type="Pfam" id="PF00560">
    <property type="entry name" value="LRR_1"/>
    <property type="match status" value="1"/>
</dbReference>
<dbReference type="SMART" id="SM00589">
    <property type="entry name" value="PRY"/>
    <property type="match status" value="1"/>
</dbReference>
<dbReference type="SUPFAM" id="SSF49899">
    <property type="entry name" value="Concanavalin A-like lectins/glucanases"/>
    <property type="match status" value="1"/>
</dbReference>
<dbReference type="InterPro" id="IPR006574">
    <property type="entry name" value="PRY"/>
</dbReference>
<dbReference type="InterPro" id="IPR032675">
    <property type="entry name" value="LRR_dom_sf"/>
</dbReference>
<dbReference type="PANTHER" id="PTHR24106">
    <property type="entry name" value="NACHT, LRR AND CARD DOMAINS-CONTAINING"/>
    <property type="match status" value="1"/>
</dbReference>
<dbReference type="PRINTS" id="PR01407">
    <property type="entry name" value="BUTYPHLNCDUF"/>
</dbReference>
<keyword evidence="2" id="KW-0677">Repeat</keyword>
<sequence length="562" mass="61319">MPRLQLCIFSATICGQREVAAGEEMDGVRMVMDTGSLAQLRAPFHLALAPIVLLPDFLAEPLIELAVRLSGCNLSERSCEALSSVLGSHSSSLRELDLSNNKPKDSGVKLLCAGLESPNCALEILRLSQARLTKQSCQELSSVLGSQSSRLRELDLSNNDLQDSGVGRLSAGLESPHCTLETLRLSGCHLSERSCEALSSVLSSHSSSLTELDLSNNDLQDSGVKLLSAGLESPNCALKTLRLSQTGLKKKCQELSSILSSQSSGLKDLDLSNNDLQDAGVELLSAGLGSPHCMLETMRLSGCLITEEGCTSVVSALRSNPSHLKTLDLSYNHPGDSGIEVLSAGREDPHWKLKNLRVEHCGEQMLKPGLRKYACELTMDTYTMNRNLKLSDNNRKVTAVTEEQPYQDHPERFDYWPQLMCSNGLTGRCYWEVEWRGRVFISVTYSGIERKGNRGRSRFGGNDHSWSLLCSDVEGYSVWHNKRSIYLPYSSSSSSSSSSSVSNRVAAYVDFPAGTLSFYIVSSDTLIHLHTLQTTFSEPLYPGFGFGLGLLPYSPSVSLCSL</sequence>
<dbReference type="Pfam" id="PF00622">
    <property type="entry name" value="SPRY"/>
    <property type="match status" value="1"/>
</dbReference>
<feature type="domain" description="B30.2/SPRY" evidence="3">
    <location>
        <begin position="357"/>
        <end position="562"/>
    </location>
</feature>
<protein>
    <submittedName>
        <fullName evidence="5">Ribonuclease inhibitor-like</fullName>
    </submittedName>
</protein>
<proteinExistence type="predicted"/>
<dbReference type="GeneID" id="104966542"/>
<dbReference type="KEGG" id="ncc:104966542"/>
<dbReference type="AlphaFoldDB" id="A0A6I9Q1E0"/>
<dbReference type="PROSITE" id="PS50188">
    <property type="entry name" value="B302_SPRY"/>
    <property type="match status" value="1"/>
</dbReference>